<keyword evidence="4" id="KW-0813">Transport</keyword>
<dbReference type="Proteomes" id="UP001652625">
    <property type="component" value="Chromosome 06"/>
</dbReference>
<reference evidence="17 18" key="1">
    <citation type="submission" date="2025-05" db="UniProtKB">
        <authorList>
            <consortium name="RefSeq"/>
        </authorList>
    </citation>
    <scope>IDENTIFICATION</scope>
</reference>
<feature type="compositionally biased region" description="Polar residues" evidence="14">
    <location>
        <begin position="29"/>
        <end position="39"/>
    </location>
</feature>
<keyword evidence="13" id="KW-0175">Coiled coil</keyword>
<dbReference type="PANTHER" id="PTHR46837:SF5">
    <property type="entry name" value="PROTEIN MLN51 HOMOLOG"/>
    <property type="match status" value="1"/>
</dbReference>
<feature type="coiled-coil region" evidence="13">
    <location>
        <begin position="512"/>
        <end position="539"/>
    </location>
</feature>
<evidence type="ECO:0000256" key="8">
    <source>
        <dbReference type="ARBA" id="ARBA00022845"/>
    </source>
</evidence>
<feature type="compositionally biased region" description="Basic and acidic residues" evidence="14">
    <location>
        <begin position="296"/>
        <end position="306"/>
    </location>
</feature>
<feature type="region of interest" description="Disordered" evidence="14">
    <location>
        <begin position="28"/>
        <end position="154"/>
    </location>
</feature>
<keyword evidence="6" id="KW-0507">mRNA processing</keyword>
<sequence>MSSSIAEQNLPEHIQNLDINDFKDEIAASNENKVQQSLIQGEDNCRNERNDTSDEDSSLKNKKTSTQSSGDEYKSEDEDSEPDRLRKHFDDENTEYAKEKDDYISVDSNEDISDEDVSADSSNEDEAEINEASEQAADDIPEDENGKASFVPRRTGFWDHDDRFADINIEVSRQPRFNQKKLWDKSEVDRWQHDKFVESEQRPKEKWEIEQNAYDPDEIRKQNGPTKKRQLKDYFINNNQNKNKDGYKNIKEKNEYTEKNNKNYNQPNNRRQPDKVDEWINSNDHRVSRPHNNKSRQKDQSSEFEIKVNPNKTRPPNTRRPYNKKLKDENKDLAHTKNRHEDPDKVDKNFFIRNEKVGTVRTNNNIKKQDGKEYDHSSTDENFKVSEKSKDFINGSRRRRIEELPPRLQEKAREKADQERDKKIKQSQSEEDENEQSKENVTVPLEDVNSPDDGVPRDKPKRYSSQRQKTGTSMMDIPAQINEVMDPATHYQHLAYMQQAMYASQLGAIHQNQVQNTNIQMLEQQIIQMQAQLHQQQHLQQLQQRPSTNVSGSPLNMSVPISNVISPMVAGTNHSGLYTGDGLYAVNPVLLSGSEDIMVNPQINQMLFSQYMAMQQQHAAAGGLFVPPTSSPLISDTESHRTYYKQ</sequence>
<keyword evidence="12" id="KW-0539">Nucleus</keyword>
<dbReference type="SMART" id="SM01044">
    <property type="entry name" value="Btz"/>
    <property type="match status" value="1"/>
</dbReference>
<feature type="region of interest" description="Disordered" evidence="14">
    <location>
        <begin position="257"/>
        <end position="276"/>
    </location>
</feature>
<evidence type="ECO:0000256" key="5">
    <source>
        <dbReference type="ARBA" id="ARBA00022490"/>
    </source>
</evidence>
<keyword evidence="11" id="KW-0508">mRNA splicing</keyword>
<keyword evidence="9" id="KW-0694">RNA-binding</keyword>
<dbReference type="GeneID" id="101237752"/>
<feature type="domain" description="Btz" evidence="15">
    <location>
        <begin position="112"/>
        <end position="224"/>
    </location>
</feature>
<keyword evidence="10" id="KW-0866">Nonsense-mediated mRNA decay</keyword>
<comment type="subcellular location">
    <subcellularLocation>
        <location evidence="2">Cytoplasm</location>
    </subcellularLocation>
    <subcellularLocation>
        <location evidence="1">Nucleus</location>
    </subcellularLocation>
</comment>
<evidence type="ECO:0000256" key="2">
    <source>
        <dbReference type="ARBA" id="ARBA00004496"/>
    </source>
</evidence>
<dbReference type="InterPro" id="IPR018545">
    <property type="entry name" value="Btz_dom"/>
</dbReference>
<evidence type="ECO:0000256" key="9">
    <source>
        <dbReference type="ARBA" id="ARBA00022884"/>
    </source>
</evidence>
<gene>
    <name evidence="17 18" type="primary">LOC101237752</name>
</gene>
<feature type="region of interest" description="Disordered" evidence="14">
    <location>
        <begin position="186"/>
        <end position="249"/>
    </location>
</feature>
<evidence type="ECO:0000256" key="12">
    <source>
        <dbReference type="ARBA" id="ARBA00023242"/>
    </source>
</evidence>
<evidence type="ECO:0000256" key="1">
    <source>
        <dbReference type="ARBA" id="ARBA00004123"/>
    </source>
</evidence>
<feature type="compositionally biased region" description="Low complexity" evidence="14">
    <location>
        <begin position="307"/>
        <end position="320"/>
    </location>
</feature>
<evidence type="ECO:0000313" key="17">
    <source>
        <dbReference type="RefSeq" id="XP_065655699.1"/>
    </source>
</evidence>
<feature type="compositionally biased region" description="Basic and acidic residues" evidence="14">
    <location>
        <begin position="186"/>
        <end position="209"/>
    </location>
</feature>
<keyword evidence="5" id="KW-0963">Cytoplasm</keyword>
<feature type="region of interest" description="Disordered" evidence="14">
    <location>
        <begin position="283"/>
        <end position="471"/>
    </location>
</feature>
<name>A0ABM4C2C5_HYDVU</name>
<evidence type="ECO:0000313" key="18">
    <source>
        <dbReference type="RefSeq" id="XP_065655700.1"/>
    </source>
</evidence>
<keyword evidence="7" id="KW-0509">mRNA transport</keyword>
<dbReference type="InterPro" id="IPR044796">
    <property type="entry name" value="MLN51_plant"/>
</dbReference>
<feature type="compositionally biased region" description="Basic and acidic residues" evidence="14">
    <location>
        <begin position="325"/>
        <end position="358"/>
    </location>
</feature>
<dbReference type="RefSeq" id="XP_065655699.1">
    <property type="nucleotide sequence ID" value="XM_065799627.1"/>
</dbReference>
<evidence type="ECO:0000256" key="3">
    <source>
        <dbReference type="ARBA" id="ARBA00009548"/>
    </source>
</evidence>
<keyword evidence="16" id="KW-1185">Reference proteome</keyword>
<feature type="compositionally biased region" description="Acidic residues" evidence="14">
    <location>
        <begin position="108"/>
        <end position="143"/>
    </location>
</feature>
<evidence type="ECO:0000256" key="10">
    <source>
        <dbReference type="ARBA" id="ARBA00023161"/>
    </source>
</evidence>
<evidence type="ECO:0000256" key="11">
    <source>
        <dbReference type="ARBA" id="ARBA00023187"/>
    </source>
</evidence>
<evidence type="ECO:0000256" key="6">
    <source>
        <dbReference type="ARBA" id="ARBA00022664"/>
    </source>
</evidence>
<evidence type="ECO:0000313" key="16">
    <source>
        <dbReference type="Proteomes" id="UP001652625"/>
    </source>
</evidence>
<protein>
    <recommendedName>
        <fullName evidence="15">Btz domain-containing protein</fullName>
    </recommendedName>
</protein>
<evidence type="ECO:0000256" key="7">
    <source>
        <dbReference type="ARBA" id="ARBA00022816"/>
    </source>
</evidence>
<feature type="compositionally biased region" description="Basic and acidic residues" evidence="14">
    <location>
        <begin position="367"/>
        <end position="391"/>
    </location>
</feature>
<organism evidence="16 17">
    <name type="scientific">Hydra vulgaris</name>
    <name type="common">Hydra</name>
    <name type="synonym">Hydra attenuata</name>
    <dbReference type="NCBI Taxonomy" id="6087"/>
    <lineage>
        <taxon>Eukaryota</taxon>
        <taxon>Metazoa</taxon>
        <taxon>Cnidaria</taxon>
        <taxon>Hydrozoa</taxon>
        <taxon>Hydroidolina</taxon>
        <taxon>Anthoathecata</taxon>
        <taxon>Aplanulata</taxon>
        <taxon>Hydridae</taxon>
        <taxon>Hydra</taxon>
    </lineage>
</organism>
<dbReference type="PANTHER" id="PTHR46837">
    <property type="entry name" value="PROTEIN MLN51 HOMOLOG"/>
    <property type="match status" value="1"/>
</dbReference>
<keyword evidence="8" id="KW-0810">Translation regulation</keyword>
<comment type="similarity">
    <text evidence="3">Belongs to the CASC3 family.</text>
</comment>
<dbReference type="Pfam" id="PF09405">
    <property type="entry name" value="Btz"/>
    <property type="match status" value="1"/>
</dbReference>
<feature type="compositionally biased region" description="Basic and acidic residues" evidence="14">
    <location>
        <begin position="400"/>
        <end position="424"/>
    </location>
</feature>
<evidence type="ECO:0000256" key="14">
    <source>
        <dbReference type="SAM" id="MobiDB-lite"/>
    </source>
</evidence>
<evidence type="ECO:0000259" key="15">
    <source>
        <dbReference type="SMART" id="SM01044"/>
    </source>
</evidence>
<evidence type="ECO:0000256" key="13">
    <source>
        <dbReference type="SAM" id="Coils"/>
    </source>
</evidence>
<proteinExistence type="inferred from homology"/>
<evidence type="ECO:0000256" key="4">
    <source>
        <dbReference type="ARBA" id="ARBA00022448"/>
    </source>
</evidence>
<dbReference type="RefSeq" id="XP_065655700.1">
    <property type="nucleotide sequence ID" value="XM_065799628.1"/>
</dbReference>
<accession>A0ABM4C2C5</accession>
<feature type="compositionally biased region" description="Basic and acidic residues" evidence="14">
    <location>
        <begin position="43"/>
        <end position="52"/>
    </location>
</feature>
<feature type="compositionally biased region" description="Basic and acidic residues" evidence="14">
    <location>
        <begin position="82"/>
        <end position="103"/>
    </location>
</feature>